<dbReference type="AlphaFoldDB" id="A0A8S8X796"/>
<protein>
    <submittedName>
        <fullName evidence="2">Uncharacterized protein</fullName>
    </submittedName>
</protein>
<gene>
    <name evidence="2" type="ORF">TMPK1_04310</name>
</gene>
<name>A0A8S8X796_9PROT</name>
<evidence type="ECO:0000313" key="3">
    <source>
        <dbReference type="Proteomes" id="UP000681075"/>
    </source>
</evidence>
<evidence type="ECO:0000256" key="1">
    <source>
        <dbReference type="SAM" id="Phobius"/>
    </source>
</evidence>
<keyword evidence="3" id="KW-1185">Reference proteome</keyword>
<feature type="transmembrane region" description="Helical" evidence="1">
    <location>
        <begin position="79"/>
        <end position="104"/>
    </location>
</feature>
<dbReference type="EMBL" id="BOPV01000001">
    <property type="protein sequence ID" value="GIL38194.1"/>
    <property type="molecule type" value="Genomic_DNA"/>
</dbReference>
<comment type="caution">
    <text evidence="2">The sequence shown here is derived from an EMBL/GenBank/DDBJ whole genome shotgun (WGS) entry which is preliminary data.</text>
</comment>
<dbReference type="Proteomes" id="UP000681075">
    <property type="component" value="Unassembled WGS sequence"/>
</dbReference>
<feature type="transmembrane region" description="Helical" evidence="1">
    <location>
        <begin position="20"/>
        <end position="38"/>
    </location>
</feature>
<proteinExistence type="predicted"/>
<keyword evidence="1" id="KW-1133">Transmembrane helix</keyword>
<reference evidence="2" key="1">
    <citation type="submission" date="2021-02" db="EMBL/GenBank/DDBJ databases">
        <title>Genome sequence of Rhodospirillales sp. strain TMPK1 isolated from soil.</title>
        <authorList>
            <person name="Nakai R."/>
            <person name="Kusada H."/>
            <person name="Tamaki H."/>
        </authorList>
    </citation>
    <scope>NUCLEOTIDE SEQUENCE</scope>
    <source>
        <strain evidence="2">TMPK1</strain>
    </source>
</reference>
<feature type="transmembrane region" description="Helical" evidence="1">
    <location>
        <begin position="110"/>
        <end position="130"/>
    </location>
</feature>
<evidence type="ECO:0000313" key="2">
    <source>
        <dbReference type="EMBL" id="GIL38194.1"/>
    </source>
</evidence>
<sequence length="155" mass="17286">MGFVLAGLTLWALRLFEVGGLAPVVIGQALFTLCYGFLLRAFATTLRAGQEPLITNIARRVRGTVLPPDINRYTRNVTLLWVAVFAAQLVLSVALLLLAPLAWWAAFVTWISPLSVVLVFALEFVVRRILLRHHPRDRLRDLAKVLRMTLAEAGK</sequence>
<keyword evidence="1" id="KW-0812">Transmembrane</keyword>
<accession>A0A8S8X796</accession>
<organism evidence="2 3">
    <name type="scientific">Roseiterribacter gracilis</name>
    <dbReference type="NCBI Taxonomy" id="2812848"/>
    <lineage>
        <taxon>Bacteria</taxon>
        <taxon>Pseudomonadati</taxon>
        <taxon>Pseudomonadota</taxon>
        <taxon>Alphaproteobacteria</taxon>
        <taxon>Rhodospirillales</taxon>
        <taxon>Roseiterribacteraceae</taxon>
        <taxon>Roseiterribacter</taxon>
    </lineage>
</organism>
<keyword evidence="1" id="KW-0472">Membrane</keyword>